<protein>
    <submittedName>
        <fullName evidence="1">HEAT repeat protein</fullName>
    </submittedName>
</protein>
<dbReference type="Pfam" id="PF13646">
    <property type="entry name" value="HEAT_2"/>
    <property type="match status" value="1"/>
</dbReference>
<dbReference type="SUPFAM" id="SSF48371">
    <property type="entry name" value="ARM repeat"/>
    <property type="match status" value="1"/>
</dbReference>
<gene>
    <name evidence="1" type="ORF">FHX74_003519</name>
</gene>
<keyword evidence="2" id="KW-1185">Reference proteome</keyword>
<dbReference type="InterPro" id="IPR016024">
    <property type="entry name" value="ARM-type_fold"/>
</dbReference>
<dbReference type="Gene3D" id="1.25.10.10">
    <property type="entry name" value="Leucine-rich Repeat Variant"/>
    <property type="match status" value="1"/>
</dbReference>
<organism evidence="1 2">
    <name type="scientific">Microlunatus kandeliicorticis</name>
    <dbReference type="NCBI Taxonomy" id="1759536"/>
    <lineage>
        <taxon>Bacteria</taxon>
        <taxon>Bacillati</taxon>
        <taxon>Actinomycetota</taxon>
        <taxon>Actinomycetes</taxon>
        <taxon>Propionibacteriales</taxon>
        <taxon>Propionibacteriaceae</taxon>
        <taxon>Microlunatus</taxon>
    </lineage>
</organism>
<proteinExistence type="predicted"/>
<evidence type="ECO:0000313" key="2">
    <source>
        <dbReference type="Proteomes" id="UP000523079"/>
    </source>
</evidence>
<evidence type="ECO:0000313" key="1">
    <source>
        <dbReference type="EMBL" id="MBA8795878.1"/>
    </source>
</evidence>
<name>A0A7W3IV69_9ACTN</name>
<accession>A0A7W3IV69</accession>
<dbReference type="AlphaFoldDB" id="A0A7W3IV69"/>
<dbReference type="RefSeq" id="WP_182561487.1">
    <property type="nucleotide sequence ID" value="NZ_JACGWT010000006.1"/>
</dbReference>
<comment type="caution">
    <text evidence="1">The sequence shown here is derived from an EMBL/GenBank/DDBJ whole genome shotgun (WGS) entry which is preliminary data.</text>
</comment>
<sequence length="146" mass="16387">MGSSDRPLPRTLVDRACARWGRPAVVDGCRRLLLGESPDRAGLVDLVRMLGAPLADHELARDPESYWFRTWAARGLLWSWHDDALPELRTALTDDHWRVREMAAKVAARHRLDDLLEPLDALRVDPNARVRAAAARAVDRIVAADP</sequence>
<dbReference type="EMBL" id="JACGWT010000006">
    <property type="protein sequence ID" value="MBA8795878.1"/>
    <property type="molecule type" value="Genomic_DNA"/>
</dbReference>
<dbReference type="Proteomes" id="UP000523079">
    <property type="component" value="Unassembled WGS sequence"/>
</dbReference>
<dbReference type="InterPro" id="IPR011989">
    <property type="entry name" value="ARM-like"/>
</dbReference>
<reference evidence="1 2" key="1">
    <citation type="submission" date="2020-07" db="EMBL/GenBank/DDBJ databases">
        <title>Sequencing the genomes of 1000 actinobacteria strains.</title>
        <authorList>
            <person name="Klenk H.-P."/>
        </authorList>
    </citation>
    <scope>NUCLEOTIDE SEQUENCE [LARGE SCALE GENOMIC DNA]</scope>
    <source>
        <strain evidence="1 2">DSM 100723</strain>
    </source>
</reference>